<dbReference type="Pfam" id="PF07227">
    <property type="entry name" value="PHD_Oberon"/>
    <property type="match status" value="1"/>
</dbReference>
<dbReference type="Proteomes" id="UP000233837">
    <property type="component" value="Unassembled WGS sequence"/>
</dbReference>
<feature type="domain" description="Oberon-like PHD finger" evidence="9">
    <location>
        <begin position="447"/>
        <end position="570"/>
    </location>
</feature>
<evidence type="ECO:0000256" key="2">
    <source>
        <dbReference type="ARBA" id="ARBA00022723"/>
    </source>
</evidence>
<dbReference type="GO" id="GO:0010078">
    <property type="term" value="P:maintenance of root meristem identity"/>
    <property type="evidence" value="ECO:0007669"/>
    <property type="project" value="TreeGrafter"/>
</dbReference>
<organism evidence="11 12">
    <name type="scientific">Dendrobium catenatum</name>
    <dbReference type="NCBI Taxonomy" id="906689"/>
    <lineage>
        <taxon>Eukaryota</taxon>
        <taxon>Viridiplantae</taxon>
        <taxon>Streptophyta</taxon>
        <taxon>Embryophyta</taxon>
        <taxon>Tracheophyta</taxon>
        <taxon>Spermatophyta</taxon>
        <taxon>Magnoliopsida</taxon>
        <taxon>Liliopsida</taxon>
        <taxon>Asparagales</taxon>
        <taxon>Orchidaceae</taxon>
        <taxon>Epidendroideae</taxon>
        <taxon>Malaxideae</taxon>
        <taxon>Dendrobiinae</taxon>
        <taxon>Dendrobium</taxon>
    </lineage>
</organism>
<reference evidence="11 12" key="2">
    <citation type="journal article" date="2017" name="Nature">
        <title>The Apostasia genome and the evolution of orchids.</title>
        <authorList>
            <person name="Zhang G.Q."/>
            <person name="Liu K.W."/>
            <person name="Li Z."/>
            <person name="Lohaus R."/>
            <person name="Hsiao Y.Y."/>
            <person name="Niu S.C."/>
            <person name="Wang J.Y."/>
            <person name="Lin Y.C."/>
            <person name="Xu Q."/>
            <person name="Chen L.J."/>
            <person name="Yoshida K."/>
            <person name="Fujiwara S."/>
            <person name="Wang Z.W."/>
            <person name="Zhang Y.Q."/>
            <person name="Mitsuda N."/>
            <person name="Wang M."/>
            <person name="Liu G.H."/>
            <person name="Pecoraro L."/>
            <person name="Huang H.X."/>
            <person name="Xiao X.J."/>
            <person name="Lin M."/>
            <person name="Wu X.Y."/>
            <person name="Wu W.L."/>
            <person name="Chen Y.Y."/>
            <person name="Chang S.B."/>
            <person name="Sakamoto S."/>
            <person name="Ohme-Takagi M."/>
            <person name="Yagi M."/>
            <person name="Zeng S.J."/>
            <person name="Shen C.Y."/>
            <person name="Yeh C.M."/>
            <person name="Luo Y.B."/>
            <person name="Tsai W.C."/>
            <person name="Van de Peer Y."/>
            <person name="Liu Z.J."/>
        </authorList>
    </citation>
    <scope>NUCLEOTIDE SEQUENCE [LARGE SCALE GENOMIC DNA]</scope>
    <source>
        <tissue evidence="11">The whole plant</tissue>
    </source>
</reference>
<dbReference type="PANTHER" id="PTHR21736">
    <property type="entry name" value="VERNALIZATION-INSENSITIVE PROTEIN 3"/>
    <property type="match status" value="1"/>
</dbReference>
<keyword evidence="6" id="KW-0539">Nucleus</keyword>
<evidence type="ECO:0000256" key="1">
    <source>
        <dbReference type="ARBA" id="ARBA00004123"/>
    </source>
</evidence>
<feature type="region of interest" description="Disordered" evidence="8">
    <location>
        <begin position="1"/>
        <end position="47"/>
    </location>
</feature>
<dbReference type="AlphaFoldDB" id="A0A2I0VY38"/>
<sequence length="879" mass="96837">MAVISDNGSPPNAARPQSDTAQSDPRSIDLQNVNPKSNTPDKSPAISGGELTLSYLCENPKLGIPERESAAVATTSAAAGCSDLILSLEKSRAKGKEIASSTVGGGADEERWVERDFLQLRGLIGSKREGAEPVKVDGHEKKVKIEPLNLTLAPPGLSLSLNSSNPLPNALPPIPVGPDSVAATATPAINSISQARTLSGNTRATNSEDFTPSLSYSCSVPFSHNPSCSLTRNSTENYDISRDNDQIWYCGAGEGTNGSVHSRFRPVGDGNSITFSNHSGFAHMGGSNKDTNSNTNNGLYKASSIADDISFYPAELPARQGRVHAATVSAESGRSAMLTRPDRVLKEIVSDSVPVMAQRLQELPTNSVEAVKEYLRNLMGSPEKEEFSSLQRKLDRRSDLTSENLIKSHRVQLEIMVAIKTGVIGFLSLKIRIPTSELMEIFLSTRCKNLSCKSLLPVDDCDCKICTNNKGFCSACMCPICFKFDCALNTCSWVGCDVCSHWCHAICGIQKNLIKPGQSLKGGGTMTEMHFYCPGCDHASEMFGFVKEVFMCCAKGWGLETLMKELDCVRMIFRESKDLEGKELERKVDEMLNMLGKKQISTLDACNGMLHFFKYGVSDLSVTGSSSKNKFAAQTSQQENILPLPPVAAITPPKSTFTLNSSSSIFDHVDVLKTDPTPPKPLSIEPKLVLPKDDGFQSLDTIVRFKDAEAKLFQRLSDEARKEMESYRQIVCAKAEKLEEEYATKLAKLCLQETEERRRKKLEELKFLENSHCDYQKMKIRMQSEIASLLERMEATRKQWPRLNKLLLEKQISDGWEELWLQQTEPGAPKFKHKWTSGWKDVSEDRFCKDNDECCIITAGPRTADPGNQGRYSCAVPTH</sequence>
<dbReference type="CDD" id="cd15612">
    <property type="entry name" value="PHD_OBE1_like"/>
    <property type="match status" value="1"/>
</dbReference>
<keyword evidence="4" id="KW-0862">Zinc</keyword>
<evidence type="ECO:0000256" key="7">
    <source>
        <dbReference type="SAM" id="Coils"/>
    </source>
</evidence>
<dbReference type="InterPro" id="IPR004082">
    <property type="entry name" value="OBERON"/>
</dbReference>
<dbReference type="PANTHER" id="PTHR21736:SF38">
    <property type="entry name" value="PROTEIN OBERON 3"/>
    <property type="match status" value="1"/>
</dbReference>
<dbReference type="InterPro" id="IPR032881">
    <property type="entry name" value="Oberon-like_PHD"/>
</dbReference>
<protein>
    <submittedName>
        <fullName evidence="11">Protein OBERON 3</fullName>
    </submittedName>
</protein>
<keyword evidence="12" id="KW-1185">Reference proteome</keyword>
<dbReference type="GO" id="GO:0005634">
    <property type="term" value="C:nucleus"/>
    <property type="evidence" value="ECO:0007669"/>
    <property type="project" value="UniProtKB-SubCell"/>
</dbReference>
<keyword evidence="2" id="KW-0479">Metal-binding</keyword>
<dbReference type="GO" id="GO:0010468">
    <property type="term" value="P:regulation of gene expression"/>
    <property type="evidence" value="ECO:0007669"/>
    <property type="project" value="TreeGrafter"/>
</dbReference>
<name>A0A2I0VY38_9ASPA</name>
<evidence type="ECO:0000313" key="11">
    <source>
        <dbReference type="EMBL" id="PKU68320.1"/>
    </source>
</evidence>
<dbReference type="GO" id="GO:0010071">
    <property type="term" value="P:root meristem specification"/>
    <property type="evidence" value="ECO:0007669"/>
    <property type="project" value="TreeGrafter"/>
</dbReference>
<evidence type="ECO:0000256" key="3">
    <source>
        <dbReference type="ARBA" id="ARBA00022771"/>
    </source>
</evidence>
<feature type="compositionally biased region" description="Polar residues" evidence="8">
    <location>
        <begin position="1"/>
        <end position="41"/>
    </location>
</feature>
<dbReference type="EMBL" id="KZ503105">
    <property type="protein sequence ID" value="PKU68320.1"/>
    <property type="molecule type" value="Genomic_DNA"/>
</dbReference>
<dbReference type="PRINTS" id="PR01544">
    <property type="entry name" value="ARATH130DUF"/>
</dbReference>
<dbReference type="STRING" id="906689.A0A2I0VY38"/>
<dbReference type="InterPro" id="IPR047578">
    <property type="entry name" value="OBE1-like_PHD"/>
</dbReference>
<keyword evidence="5 7" id="KW-0175">Coiled coil</keyword>
<reference evidence="11 12" key="1">
    <citation type="journal article" date="2016" name="Sci. Rep.">
        <title>The Dendrobium catenatum Lindl. genome sequence provides insights into polysaccharide synthase, floral development and adaptive evolution.</title>
        <authorList>
            <person name="Zhang G.Q."/>
            <person name="Xu Q."/>
            <person name="Bian C."/>
            <person name="Tsai W.C."/>
            <person name="Yeh C.M."/>
            <person name="Liu K.W."/>
            <person name="Yoshida K."/>
            <person name="Zhang L.S."/>
            <person name="Chang S.B."/>
            <person name="Chen F."/>
            <person name="Shi Y."/>
            <person name="Su Y.Y."/>
            <person name="Zhang Y.Q."/>
            <person name="Chen L.J."/>
            <person name="Yin Y."/>
            <person name="Lin M."/>
            <person name="Huang H."/>
            <person name="Deng H."/>
            <person name="Wang Z.W."/>
            <person name="Zhu S.L."/>
            <person name="Zhao X."/>
            <person name="Deng C."/>
            <person name="Niu S.C."/>
            <person name="Huang J."/>
            <person name="Wang M."/>
            <person name="Liu G.H."/>
            <person name="Yang H.J."/>
            <person name="Xiao X.J."/>
            <person name="Hsiao Y.Y."/>
            <person name="Wu W.L."/>
            <person name="Chen Y.Y."/>
            <person name="Mitsuda N."/>
            <person name="Ohme-Takagi M."/>
            <person name="Luo Y.B."/>
            <person name="Van de Peer Y."/>
            <person name="Liu Z.J."/>
        </authorList>
    </citation>
    <scope>NUCLEOTIDE SEQUENCE [LARGE SCALE GENOMIC DNA]</scope>
    <source>
        <tissue evidence="11">The whole plant</tissue>
    </source>
</reference>
<gene>
    <name evidence="11" type="primary">OBE3</name>
    <name evidence="11" type="ORF">MA16_Dca008801</name>
</gene>
<evidence type="ECO:0000259" key="10">
    <source>
        <dbReference type="Pfam" id="PF16312"/>
    </source>
</evidence>
<proteinExistence type="predicted"/>
<keyword evidence="3" id="KW-0863">Zinc-finger</keyword>
<evidence type="ECO:0000259" key="9">
    <source>
        <dbReference type="Pfam" id="PF07227"/>
    </source>
</evidence>
<comment type="subcellular location">
    <subcellularLocation>
        <location evidence="1">Nucleus</location>
    </subcellularLocation>
</comment>
<evidence type="ECO:0000256" key="6">
    <source>
        <dbReference type="ARBA" id="ARBA00023242"/>
    </source>
</evidence>
<accession>A0A2I0VY38</accession>
<dbReference type="Pfam" id="PF16312">
    <property type="entry name" value="Oberon_cc"/>
    <property type="match status" value="1"/>
</dbReference>
<evidence type="ECO:0000256" key="4">
    <source>
        <dbReference type="ARBA" id="ARBA00022833"/>
    </source>
</evidence>
<dbReference type="GO" id="GO:0008270">
    <property type="term" value="F:zinc ion binding"/>
    <property type="evidence" value="ECO:0007669"/>
    <property type="project" value="UniProtKB-KW"/>
</dbReference>
<evidence type="ECO:0000256" key="8">
    <source>
        <dbReference type="SAM" id="MobiDB-lite"/>
    </source>
</evidence>
<dbReference type="GO" id="GO:0010492">
    <property type="term" value="P:maintenance of shoot apical meristem identity"/>
    <property type="evidence" value="ECO:0007669"/>
    <property type="project" value="TreeGrafter"/>
</dbReference>
<feature type="coiled-coil region" evidence="7">
    <location>
        <begin position="751"/>
        <end position="799"/>
    </location>
</feature>
<feature type="domain" description="Oberon coiled-coil region" evidence="10">
    <location>
        <begin position="691"/>
        <end position="790"/>
    </location>
</feature>
<evidence type="ECO:0000256" key="5">
    <source>
        <dbReference type="ARBA" id="ARBA00023054"/>
    </source>
</evidence>
<dbReference type="InterPro" id="IPR032535">
    <property type="entry name" value="Oberon_CC"/>
</dbReference>
<evidence type="ECO:0000313" key="12">
    <source>
        <dbReference type="Proteomes" id="UP000233837"/>
    </source>
</evidence>